<proteinExistence type="predicted"/>
<evidence type="ECO:0000259" key="1">
    <source>
        <dbReference type="PROSITE" id="PS50943"/>
    </source>
</evidence>
<reference evidence="2 3" key="1">
    <citation type="submission" date="2016-05" db="EMBL/GenBank/DDBJ databases">
        <title>Complete Genome and Methylome Analysis of Psychrotrophic Bacterial Isolates from Antarctic Lake Untersee.</title>
        <authorList>
            <person name="Fomenkov A."/>
            <person name="Akimov V.N."/>
            <person name="Vasilyeva L.V."/>
            <person name="Andersen D."/>
            <person name="Vincze T."/>
            <person name="Roberts R.J."/>
        </authorList>
    </citation>
    <scope>NUCLEOTIDE SEQUENCE [LARGE SCALE GENOMIC DNA]</scope>
    <source>
        <strain evidence="2 3">U14-5</strain>
    </source>
</reference>
<protein>
    <recommendedName>
        <fullName evidence="1">HTH cro/C1-type domain-containing protein</fullName>
    </recommendedName>
</protein>
<organism evidence="2 3">
    <name type="scientific">Bacillus safensis</name>
    <dbReference type="NCBI Taxonomy" id="561879"/>
    <lineage>
        <taxon>Bacteria</taxon>
        <taxon>Bacillati</taxon>
        <taxon>Bacillota</taxon>
        <taxon>Bacilli</taxon>
        <taxon>Bacillales</taxon>
        <taxon>Bacillaceae</taxon>
        <taxon>Bacillus</taxon>
    </lineage>
</organism>
<name>A0A1L6ZGZ0_BACIA</name>
<feature type="domain" description="HTH cro/C1-type" evidence="1">
    <location>
        <begin position="11"/>
        <end position="47"/>
    </location>
</feature>
<evidence type="ECO:0000313" key="3">
    <source>
        <dbReference type="Proteomes" id="UP000185426"/>
    </source>
</evidence>
<dbReference type="InterPro" id="IPR010982">
    <property type="entry name" value="Lambda_DNA-bd_dom_sf"/>
</dbReference>
<dbReference type="Proteomes" id="UP000185426">
    <property type="component" value="Chromosome"/>
</dbReference>
<dbReference type="CDD" id="cd00093">
    <property type="entry name" value="HTH_XRE"/>
    <property type="match status" value="1"/>
</dbReference>
<dbReference type="PROSITE" id="PS50943">
    <property type="entry name" value="HTH_CROC1"/>
    <property type="match status" value="1"/>
</dbReference>
<dbReference type="AlphaFoldDB" id="A0A1L6ZGZ0"/>
<sequence>MVISSEIFGFIRMAKGMTQAEYGAFLGISKSSVAAIECGDRRITKKTQHAVISNVDFDEALIAFLDKYEKAKLLAK</sequence>
<dbReference type="EMBL" id="CP015607">
    <property type="protein sequence ID" value="APT45789.1"/>
    <property type="molecule type" value="Genomic_DNA"/>
</dbReference>
<dbReference type="Gene3D" id="1.10.260.40">
    <property type="entry name" value="lambda repressor-like DNA-binding domains"/>
    <property type="match status" value="1"/>
</dbReference>
<accession>A0A1L6ZGZ0</accession>
<evidence type="ECO:0000313" key="2">
    <source>
        <dbReference type="EMBL" id="APT45789.1"/>
    </source>
</evidence>
<dbReference type="InterPro" id="IPR001387">
    <property type="entry name" value="Cro/C1-type_HTH"/>
</dbReference>
<dbReference type="Pfam" id="PF01381">
    <property type="entry name" value="HTH_3"/>
    <property type="match status" value="1"/>
</dbReference>
<gene>
    <name evidence="2" type="ORF">BSA145_07680</name>
</gene>
<dbReference type="RefSeq" id="WP_075622081.1">
    <property type="nucleotide sequence ID" value="NZ_CP015607.1"/>
</dbReference>
<dbReference type="SUPFAM" id="SSF47413">
    <property type="entry name" value="lambda repressor-like DNA-binding domains"/>
    <property type="match status" value="1"/>
</dbReference>
<dbReference type="GO" id="GO:0003677">
    <property type="term" value="F:DNA binding"/>
    <property type="evidence" value="ECO:0007669"/>
    <property type="project" value="InterPro"/>
</dbReference>